<dbReference type="EMBL" id="HBER01019205">
    <property type="protein sequence ID" value="CAD8534441.1"/>
    <property type="molecule type" value="Transcribed_RNA"/>
</dbReference>
<keyword evidence="2" id="KW-0866">Nonsense-mediated mRNA decay</keyword>
<name>A0A7S0IWX7_9EUKA</name>
<dbReference type="PANTHER" id="PTHR14270">
    <property type="entry name" value="NONSENSE-MEDIATED MRNA DECAY FACTOR SMG9"/>
    <property type="match status" value="1"/>
</dbReference>
<dbReference type="Gene3D" id="3.40.50.300">
    <property type="entry name" value="P-loop containing nucleotide triphosphate hydrolases"/>
    <property type="match status" value="1"/>
</dbReference>
<protein>
    <recommendedName>
        <fullName evidence="5">Protein SMG9</fullName>
    </recommendedName>
</protein>
<evidence type="ECO:0008006" key="5">
    <source>
        <dbReference type="Google" id="ProtNLM"/>
    </source>
</evidence>
<evidence type="ECO:0000256" key="2">
    <source>
        <dbReference type="ARBA" id="ARBA00023161"/>
    </source>
</evidence>
<sequence length="387" mass="41959">MKIMGAERSAEPACSSNARVGQPGSAVHKLLNAGCELECDELKTQLSEQTDFTVVGVLGMQGVGKSTIMSLLAGSSWQSEIAHGAPSTHQQHDGQRMRSGLLHEPTFAPQTTEVALRAAHQTEGIDVHVTAERLILLDTQPMLSASVLLESVRRESALPAEVQSHENLVALQSMRIAMLVLSVCHLVVLVQDSLVDVQWLRLLRTAETLRHRIPDISVLVTAPAAAGGAIASDANSAGSTPTASALAVGSEVASPLEYQPQAAFVLNRMASSAFVEAPRRSLRTLFSKTLAGEALGRPTASGLVADAPQVYLLPTRQASSATSVHRGYQREAERLRDELLALPRRHFAKPLSERDWLRGVVRMWELIRKSQNLSDFNRSNQKLHLYL</sequence>
<evidence type="ECO:0000256" key="1">
    <source>
        <dbReference type="ARBA" id="ARBA00007712"/>
    </source>
</evidence>
<reference evidence="4" key="1">
    <citation type="submission" date="2021-01" db="EMBL/GenBank/DDBJ databases">
        <authorList>
            <person name="Corre E."/>
            <person name="Pelletier E."/>
            <person name="Niang G."/>
            <person name="Scheremetjew M."/>
            <person name="Finn R."/>
            <person name="Kale V."/>
            <person name="Holt S."/>
            <person name="Cochrane G."/>
            <person name="Meng A."/>
            <person name="Brown T."/>
            <person name="Cohen L."/>
        </authorList>
    </citation>
    <scope>NUCLEOTIDE SEQUENCE</scope>
    <source>
        <strain evidence="4">RCC1130</strain>
    </source>
</reference>
<dbReference type="GO" id="GO:0000184">
    <property type="term" value="P:nuclear-transcribed mRNA catabolic process, nonsense-mediated decay"/>
    <property type="evidence" value="ECO:0007669"/>
    <property type="project" value="UniProtKB-KW"/>
</dbReference>
<dbReference type="InterPro" id="IPR027417">
    <property type="entry name" value="P-loop_NTPase"/>
</dbReference>
<dbReference type="SUPFAM" id="SSF52540">
    <property type="entry name" value="P-loop containing nucleoside triphosphate hydrolases"/>
    <property type="match status" value="1"/>
</dbReference>
<proteinExistence type="inferred from homology"/>
<evidence type="ECO:0000256" key="3">
    <source>
        <dbReference type="SAM" id="MobiDB-lite"/>
    </source>
</evidence>
<comment type="similarity">
    <text evidence="1">Belongs to the SMG9 family.</text>
</comment>
<dbReference type="PANTHER" id="PTHR14270:SF0">
    <property type="entry name" value="NONSENSE-MEDIATED MRNA DECAY FACTOR SMG9"/>
    <property type="match status" value="1"/>
</dbReference>
<dbReference type="InterPro" id="IPR039177">
    <property type="entry name" value="SMG9"/>
</dbReference>
<organism evidence="4">
    <name type="scientific">Calcidiscus leptoporus</name>
    <dbReference type="NCBI Taxonomy" id="127549"/>
    <lineage>
        <taxon>Eukaryota</taxon>
        <taxon>Haptista</taxon>
        <taxon>Haptophyta</taxon>
        <taxon>Prymnesiophyceae</taxon>
        <taxon>Coccolithales</taxon>
        <taxon>Calcidiscaceae</taxon>
        <taxon>Calcidiscus</taxon>
    </lineage>
</organism>
<accession>A0A7S0IWX7</accession>
<dbReference type="AlphaFoldDB" id="A0A7S0IWX7"/>
<feature type="region of interest" description="Disordered" evidence="3">
    <location>
        <begin position="1"/>
        <end position="22"/>
    </location>
</feature>
<gene>
    <name evidence="4" type="ORF">CLEP1334_LOCUS9696</name>
</gene>
<evidence type="ECO:0000313" key="4">
    <source>
        <dbReference type="EMBL" id="CAD8534441.1"/>
    </source>
</evidence>